<dbReference type="GO" id="GO:0005739">
    <property type="term" value="C:mitochondrion"/>
    <property type="evidence" value="ECO:0007669"/>
    <property type="project" value="InterPro"/>
</dbReference>
<evidence type="ECO:0000313" key="3">
    <source>
        <dbReference type="EnsemblMetazoa" id="AATE009695-PA.1"/>
    </source>
</evidence>
<reference evidence="3" key="1">
    <citation type="submission" date="2022-08" db="UniProtKB">
        <authorList>
            <consortium name="EnsemblMetazoa"/>
        </authorList>
    </citation>
    <scope>IDENTIFICATION</scope>
    <source>
        <strain evidence="3">EBRO</strain>
    </source>
</reference>
<accession>A0A182J1R0</accession>
<dbReference type="InterPro" id="IPR013653">
    <property type="entry name" value="GCN5-like_dom"/>
</dbReference>
<evidence type="ECO:0000256" key="1">
    <source>
        <dbReference type="RuleBase" id="RU368002"/>
    </source>
</evidence>
<dbReference type="CDD" id="cd04301">
    <property type="entry name" value="NAT_SF"/>
    <property type="match status" value="1"/>
</dbReference>
<dbReference type="STRING" id="41427.A0A182J1R0"/>
<dbReference type="VEuPathDB" id="VectorBase:AATE009695"/>
<dbReference type="GO" id="GO:0047961">
    <property type="term" value="F:glycine N-acyltransferase activity"/>
    <property type="evidence" value="ECO:0007669"/>
    <property type="project" value="InterPro"/>
</dbReference>
<dbReference type="SUPFAM" id="SSF55729">
    <property type="entry name" value="Acyl-CoA N-acyltransferases (Nat)"/>
    <property type="match status" value="1"/>
</dbReference>
<dbReference type="PROSITE" id="PS51186">
    <property type="entry name" value="GNAT"/>
    <property type="match status" value="1"/>
</dbReference>
<evidence type="ECO:0000259" key="2">
    <source>
        <dbReference type="PROSITE" id="PS51186"/>
    </source>
</evidence>
<dbReference type="InterPro" id="IPR010313">
    <property type="entry name" value="Glycine_N-acyltransferase"/>
</dbReference>
<proteinExistence type="inferred from homology"/>
<dbReference type="Gene3D" id="3.40.630.30">
    <property type="match status" value="2"/>
</dbReference>
<sequence length="331" mass="38471">LLMIVGELRPDGVDVCRSILSSTAGKSRKSYQTVLYKPPTTSHFTFDPEIMVTTCFLQRMHLDGLKELRDLYQVDWPKYAFTFYTLDTFVRWHKWFLNDEVQLYTDLRPDWRVSGTFVAKDHNELFFDTLMETTSGLKELLTTIVQICGSKLSVVCSSRFREMLIATTYDASYRKTSDDRMICYRQCVPPQIDDKSDLPYGYRCCPVRLADTDFVSKQWVHNEPMFANLPGRLIDRNPSLGVYDEKDQLVAWCLIDQTGSLALFQTVVLHQRKGLGRAIIDHFARQLHKKGILPQALIVECNQGSRSLFEKLGFEVVNQWCWTKFEQQRTQ</sequence>
<dbReference type="InterPro" id="IPR000182">
    <property type="entry name" value="GNAT_dom"/>
</dbReference>
<dbReference type="EnsemblMetazoa" id="AATE009695-RA">
    <property type="protein sequence ID" value="AATE009695-PA.1"/>
    <property type="gene ID" value="AATE009695"/>
</dbReference>
<comment type="similarity">
    <text evidence="1">Belongs to the glycine N-acyltransferase family.</text>
</comment>
<dbReference type="EC" id="2.3.1.-" evidence="1"/>
<dbReference type="InterPro" id="IPR016181">
    <property type="entry name" value="Acyl_CoA_acyltransferase"/>
</dbReference>
<dbReference type="AlphaFoldDB" id="A0A182J1R0"/>
<keyword evidence="1" id="KW-0808">Transferase</keyword>
<feature type="domain" description="N-acetyltransferase" evidence="2">
    <location>
        <begin position="182"/>
        <end position="331"/>
    </location>
</feature>
<keyword evidence="1" id="KW-0012">Acyltransferase</keyword>
<organism evidence="3">
    <name type="scientific">Anopheles atroparvus</name>
    <name type="common">European mosquito</name>
    <dbReference type="NCBI Taxonomy" id="41427"/>
    <lineage>
        <taxon>Eukaryota</taxon>
        <taxon>Metazoa</taxon>
        <taxon>Ecdysozoa</taxon>
        <taxon>Arthropoda</taxon>
        <taxon>Hexapoda</taxon>
        <taxon>Insecta</taxon>
        <taxon>Pterygota</taxon>
        <taxon>Neoptera</taxon>
        <taxon>Endopterygota</taxon>
        <taxon>Diptera</taxon>
        <taxon>Nematocera</taxon>
        <taxon>Culicoidea</taxon>
        <taxon>Culicidae</taxon>
        <taxon>Anophelinae</taxon>
        <taxon>Anopheles</taxon>
    </lineage>
</organism>
<dbReference type="PANTHER" id="PTHR15298">
    <property type="entry name" value="L-COA N-ACYLTRANSFERASE-RELATED"/>
    <property type="match status" value="1"/>
</dbReference>
<dbReference type="PANTHER" id="PTHR15298:SF1">
    <property type="entry name" value="GLYCINE N-ACYLTRANSFERASE-LIKE PROTEIN"/>
    <property type="match status" value="1"/>
</dbReference>
<protein>
    <recommendedName>
        <fullName evidence="1">Glycine N-acyltransferase-like protein</fullName>
        <ecNumber evidence="1">2.3.1.-</ecNumber>
    </recommendedName>
</protein>
<dbReference type="Pfam" id="PF08445">
    <property type="entry name" value="FR47"/>
    <property type="match status" value="1"/>
</dbReference>
<name>A0A182J1R0_ANOAO</name>